<dbReference type="EMBL" id="JAMYWD010000004">
    <property type="protein sequence ID" value="KAJ4974619.1"/>
    <property type="molecule type" value="Genomic_DNA"/>
</dbReference>
<dbReference type="OrthoDB" id="668733at2759"/>
<evidence type="ECO:0000313" key="1">
    <source>
        <dbReference type="EMBL" id="KAJ4974619.1"/>
    </source>
</evidence>
<comment type="caution">
    <text evidence="1">The sequence shown here is derived from an EMBL/GenBank/DDBJ whole genome shotgun (WGS) entry which is preliminary data.</text>
</comment>
<accession>A0A9Q0KQV0</accession>
<evidence type="ECO:0000313" key="2">
    <source>
        <dbReference type="Proteomes" id="UP001141806"/>
    </source>
</evidence>
<protein>
    <submittedName>
        <fullName evidence="1">Uncharacterized protein</fullName>
    </submittedName>
</protein>
<keyword evidence="2" id="KW-1185">Reference proteome</keyword>
<organism evidence="1 2">
    <name type="scientific">Protea cynaroides</name>
    <dbReference type="NCBI Taxonomy" id="273540"/>
    <lineage>
        <taxon>Eukaryota</taxon>
        <taxon>Viridiplantae</taxon>
        <taxon>Streptophyta</taxon>
        <taxon>Embryophyta</taxon>
        <taxon>Tracheophyta</taxon>
        <taxon>Spermatophyta</taxon>
        <taxon>Magnoliopsida</taxon>
        <taxon>Proteales</taxon>
        <taxon>Proteaceae</taxon>
        <taxon>Protea</taxon>
    </lineage>
</organism>
<sequence length="144" mass="15835">MCGGAIISDFISTYRSKRLTADYLWSGLKNNSCNYYSKPLRSEITDVNDDFEADFQEFKDESDGEKKDVKPFSFTPKSLPPGDVYCIIRVTGLSAGTEDIGDSVGAVIYYAFVSDESETDDVECGQLSPTFHVCISGQRGGAHK</sequence>
<dbReference type="AlphaFoldDB" id="A0A9Q0KQV0"/>
<proteinExistence type="predicted"/>
<dbReference type="Proteomes" id="UP001141806">
    <property type="component" value="Unassembled WGS sequence"/>
</dbReference>
<reference evidence="1" key="1">
    <citation type="journal article" date="2023" name="Plant J.">
        <title>The genome of the king protea, Protea cynaroides.</title>
        <authorList>
            <person name="Chang J."/>
            <person name="Duong T.A."/>
            <person name="Schoeman C."/>
            <person name="Ma X."/>
            <person name="Roodt D."/>
            <person name="Barker N."/>
            <person name="Li Z."/>
            <person name="Van de Peer Y."/>
            <person name="Mizrachi E."/>
        </authorList>
    </citation>
    <scope>NUCLEOTIDE SEQUENCE</scope>
    <source>
        <tissue evidence="1">Young leaves</tissue>
    </source>
</reference>
<name>A0A9Q0KQV0_9MAGN</name>
<gene>
    <name evidence="1" type="ORF">NE237_007793</name>
</gene>